<dbReference type="InterPro" id="IPR050469">
    <property type="entry name" value="Diguanylate_Cyclase"/>
</dbReference>
<dbReference type="PANTHER" id="PTHR45138">
    <property type="entry name" value="REGULATORY COMPONENTS OF SENSORY TRANSDUCTION SYSTEM"/>
    <property type="match status" value="1"/>
</dbReference>
<evidence type="ECO:0000313" key="3">
    <source>
        <dbReference type="EMBL" id="MCY9608756.1"/>
    </source>
</evidence>
<feature type="transmembrane region" description="Helical" evidence="1">
    <location>
        <begin position="7"/>
        <end position="28"/>
    </location>
</feature>
<dbReference type="NCBIfam" id="TIGR00254">
    <property type="entry name" value="GGDEF"/>
    <property type="match status" value="1"/>
</dbReference>
<dbReference type="InterPro" id="IPR043128">
    <property type="entry name" value="Rev_trsase/Diguanyl_cyclase"/>
</dbReference>
<dbReference type="GeneID" id="76995170"/>
<dbReference type="PANTHER" id="PTHR45138:SF9">
    <property type="entry name" value="DIGUANYLATE CYCLASE DGCM-RELATED"/>
    <property type="match status" value="1"/>
</dbReference>
<evidence type="ECO:0000313" key="6">
    <source>
        <dbReference type="Proteomes" id="UP001209276"/>
    </source>
</evidence>
<reference evidence="4 5" key="1">
    <citation type="submission" date="2019-07" db="EMBL/GenBank/DDBJ databases">
        <title>Paenibacillus thiaminolyticus NRRL B-4156.</title>
        <authorList>
            <person name="Hehnly C."/>
            <person name="Zhang L."/>
        </authorList>
    </citation>
    <scope>NUCLEOTIDE SEQUENCE [LARGE SCALE GENOMIC DNA]</scope>
    <source>
        <strain evidence="4 5">NRRL B-4156</strain>
    </source>
</reference>
<keyword evidence="1" id="KW-0812">Transmembrane</keyword>
<feature type="transmembrane region" description="Helical" evidence="1">
    <location>
        <begin position="34"/>
        <end position="51"/>
    </location>
</feature>
<feature type="domain" description="GGDEF" evidence="2">
    <location>
        <begin position="91"/>
        <end position="217"/>
    </location>
</feature>
<keyword evidence="1" id="KW-0472">Membrane</keyword>
<evidence type="ECO:0000259" key="2">
    <source>
        <dbReference type="PROSITE" id="PS50887"/>
    </source>
</evidence>
<name>A0AAP9DRD6_PANTH</name>
<gene>
    <name evidence="4" type="ORF">FLT43_04180</name>
    <name evidence="3" type="ORF">M5W83_16555</name>
</gene>
<dbReference type="Proteomes" id="UP000315377">
    <property type="component" value="Chromosome"/>
</dbReference>
<dbReference type="InterPro" id="IPR029787">
    <property type="entry name" value="Nucleotide_cyclase"/>
</dbReference>
<dbReference type="InterPro" id="IPR000160">
    <property type="entry name" value="GGDEF_dom"/>
</dbReference>
<accession>A0AAP9DRD6</accession>
<keyword evidence="1" id="KW-1133">Transmembrane helix</keyword>
<dbReference type="Proteomes" id="UP001209276">
    <property type="component" value="Unassembled WGS sequence"/>
</dbReference>
<dbReference type="Gene3D" id="3.30.70.270">
    <property type="match status" value="1"/>
</dbReference>
<protein>
    <submittedName>
        <fullName evidence="4">GGDEF domain-containing protein</fullName>
    </submittedName>
</protein>
<dbReference type="Pfam" id="PF00990">
    <property type="entry name" value="GGDEF"/>
    <property type="match status" value="1"/>
</dbReference>
<sequence>MMGNKRNAYIGFGMLTMLVTVYAYIFYLIGDVDIVLFAALLIQVIFIWWFGRKYEMVKREAERDALTKVYNRRFIMKNFAKIKAKAKRKSQTITIFFIDIDKFKYINDHYGHSTGDIILKKTADILRKGFEKKHYIARWGGDEFIVLMLSDGSSGMKIMQRYFADKLASLSKELKINVTFSVGFEVCSDKHRNLTDILDAADRKMYRHKNNKVPAAK</sequence>
<dbReference type="CDD" id="cd01949">
    <property type="entry name" value="GGDEF"/>
    <property type="match status" value="1"/>
</dbReference>
<dbReference type="RefSeq" id="WP_087441717.1">
    <property type="nucleotide sequence ID" value="NZ_CABMNB010000022.1"/>
</dbReference>
<organism evidence="4 5">
    <name type="scientific">Paenibacillus thiaminolyticus</name>
    <name type="common">Bacillus thiaminolyticus</name>
    <dbReference type="NCBI Taxonomy" id="49283"/>
    <lineage>
        <taxon>Bacteria</taxon>
        <taxon>Bacillati</taxon>
        <taxon>Bacillota</taxon>
        <taxon>Bacilli</taxon>
        <taxon>Bacillales</taxon>
        <taxon>Paenibacillaceae</taxon>
        <taxon>Paenibacillus</taxon>
    </lineage>
</organism>
<dbReference type="GO" id="GO:0052621">
    <property type="term" value="F:diguanylate cyclase activity"/>
    <property type="evidence" value="ECO:0007669"/>
    <property type="project" value="TreeGrafter"/>
</dbReference>
<evidence type="ECO:0000313" key="5">
    <source>
        <dbReference type="Proteomes" id="UP000315377"/>
    </source>
</evidence>
<evidence type="ECO:0000256" key="1">
    <source>
        <dbReference type="SAM" id="Phobius"/>
    </source>
</evidence>
<dbReference type="SUPFAM" id="SSF55073">
    <property type="entry name" value="Nucleotide cyclase"/>
    <property type="match status" value="1"/>
</dbReference>
<dbReference type="SMART" id="SM00267">
    <property type="entry name" value="GGDEF"/>
    <property type="match status" value="1"/>
</dbReference>
<reference evidence="3 6" key="2">
    <citation type="submission" date="2022-05" db="EMBL/GenBank/DDBJ databases">
        <title>Genome Sequencing of Bee-Associated Microbes.</title>
        <authorList>
            <person name="Dunlap C."/>
        </authorList>
    </citation>
    <scope>NUCLEOTIDE SEQUENCE [LARGE SCALE GENOMIC DNA]</scope>
    <source>
        <strain evidence="3 6">NRRL B-14613</strain>
    </source>
</reference>
<dbReference type="EMBL" id="JAMDMM010000029">
    <property type="protein sequence ID" value="MCY9608756.1"/>
    <property type="molecule type" value="Genomic_DNA"/>
</dbReference>
<proteinExistence type="predicted"/>
<dbReference type="AlphaFoldDB" id="A0AAP9DRD6"/>
<evidence type="ECO:0000313" key="4">
    <source>
        <dbReference type="EMBL" id="QDM42779.1"/>
    </source>
</evidence>
<keyword evidence="6" id="KW-1185">Reference proteome</keyword>
<dbReference type="PROSITE" id="PS50887">
    <property type="entry name" value="GGDEF"/>
    <property type="match status" value="1"/>
</dbReference>
<dbReference type="EMBL" id="CP041405">
    <property type="protein sequence ID" value="QDM42779.1"/>
    <property type="molecule type" value="Genomic_DNA"/>
</dbReference>